<evidence type="ECO:0000313" key="10">
    <source>
        <dbReference type="Proteomes" id="UP001501599"/>
    </source>
</evidence>
<feature type="transmembrane region" description="Helical" evidence="6">
    <location>
        <begin position="530"/>
        <end position="551"/>
    </location>
</feature>
<keyword evidence="2" id="KW-0964">Secreted</keyword>
<dbReference type="RefSeq" id="WP_344344877.1">
    <property type="nucleotide sequence ID" value="NZ_BAAAQT010000008.1"/>
</dbReference>
<feature type="domain" description="Gram-positive cocci surface proteins LPxTG" evidence="8">
    <location>
        <begin position="523"/>
        <end position="556"/>
    </location>
</feature>
<feature type="region of interest" description="Disordered" evidence="5">
    <location>
        <begin position="492"/>
        <end position="521"/>
    </location>
</feature>
<gene>
    <name evidence="9" type="ORF">GCM10009846_29800</name>
</gene>
<dbReference type="InterPro" id="IPR011042">
    <property type="entry name" value="6-blade_b-propeller_TolB-like"/>
</dbReference>
<dbReference type="Gene3D" id="2.60.40.3440">
    <property type="match status" value="1"/>
</dbReference>
<evidence type="ECO:0000256" key="5">
    <source>
        <dbReference type="SAM" id="MobiDB-lite"/>
    </source>
</evidence>
<dbReference type="Gene3D" id="2.120.10.30">
    <property type="entry name" value="TolB, C-terminal domain"/>
    <property type="match status" value="1"/>
</dbReference>
<evidence type="ECO:0000256" key="1">
    <source>
        <dbReference type="ARBA" id="ARBA00022512"/>
    </source>
</evidence>
<organism evidence="9 10">
    <name type="scientific">Agrococcus versicolor</name>
    <dbReference type="NCBI Taxonomy" id="501482"/>
    <lineage>
        <taxon>Bacteria</taxon>
        <taxon>Bacillati</taxon>
        <taxon>Actinomycetota</taxon>
        <taxon>Actinomycetes</taxon>
        <taxon>Micrococcales</taxon>
        <taxon>Microbacteriaceae</taxon>
        <taxon>Agrococcus</taxon>
    </lineage>
</organism>
<dbReference type="InterPro" id="IPR019931">
    <property type="entry name" value="LPXTG_anchor"/>
</dbReference>
<dbReference type="NCBIfam" id="TIGR01167">
    <property type="entry name" value="LPXTG_anchor"/>
    <property type="match status" value="1"/>
</dbReference>
<name>A0ABN3AYP0_9MICO</name>
<evidence type="ECO:0000313" key="9">
    <source>
        <dbReference type="EMBL" id="GAA2176346.1"/>
    </source>
</evidence>
<evidence type="ECO:0000259" key="8">
    <source>
        <dbReference type="PROSITE" id="PS50847"/>
    </source>
</evidence>
<dbReference type="InterPro" id="IPR011044">
    <property type="entry name" value="Quino_amine_DH_bsu"/>
</dbReference>
<feature type="chain" id="PRO_5045311320" description="Gram-positive cocci surface proteins LPxTG domain-containing protein" evidence="7">
    <location>
        <begin position="40"/>
        <end position="556"/>
    </location>
</feature>
<feature type="compositionally biased region" description="Pro residues" evidence="5">
    <location>
        <begin position="492"/>
        <end position="512"/>
    </location>
</feature>
<evidence type="ECO:0000256" key="3">
    <source>
        <dbReference type="ARBA" id="ARBA00022729"/>
    </source>
</evidence>
<keyword evidence="3 7" id="KW-0732">Signal</keyword>
<sequence>MAPRPRSLRASALLPASAALALVAGLVLAPATGASTASAAAVVCPPTAALWVAGPDRALVQVDPADGTELRRLAVEAIYTDIAWSADGIALYGLTFSTIDTLDPATGAVIRSLPMARGGNWNGLTALTDGRLLASGNATNEVVAVDPATGALETVLRMPEGATSKGDLLQLADGDVLGAFFVPAMGGQQFPGTTMLRLDLDAFTVSQAGSVEAEVYGLAQVGDVTYALLSDGTLGTIDVPPTTSGAVIAFEPVGSVTAGQSYGASFAPTGFACGAPTAAPVSTTIQAGEVARLTPLAGTDAADDAFPIDPASLTLLTPGTGTPTDRIEIAEQGVVALAEDGTVSFTPAAGFIGRVDQVRFEVADTLGNVASSTIDVLVLGDAPVANDDAVTTPFETTVAIDVLANDVSGEPGPSETPAPPTEADAPTADPSELTVAIVDLPDEGSVEVADDGTLTYAPAAGFSGIDVLSYEITGRDGQTDVADVTITVAAPSAPPTAPAPSVPAAPDAPAPTTPAASTPTGGLPVTGGAAALPLLLAGLGLALVGVGAVAVRRRRA</sequence>
<dbReference type="Proteomes" id="UP001501599">
    <property type="component" value="Unassembled WGS sequence"/>
</dbReference>
<dbReference type="EMBL" id="BAAAQT010000008">
    <property type="protein sequence ID" value="GAA2176346.1"/>
    <property type="molecule type" value="Genomic_DNA"/>
</dbReference>
<proteinExistence type="predicted"/>
<feature type="region of interest" description="Disordered" evidence="5">
    <location>
        <begin position="406"/>
        <end position="428"/>
    </location>
</feature>
<keyword evidence="1" id="KW-0134">Cell wall</keyword>
<keyword evidence="6" id="KW-0472">Membrane</keyword>
<accession>A0ABN3AYP0</accession>
<keyword evidence="4" id="KW-0572">Peptidoglycan-anchor</keyword>
<comment type="caution">
    <text evidence="9">The sequence shown here is derived from an EMBL/GenBank/DDBJ whole genome shotgun (WGS) entry which is preliminary data.</text>
</comment>
<evidence type="ECO:0000256" key="6">
    <source>
        <dbReference type="SAM" id="Phobius"/>
    </source>
</evidence>
<evidence type="ECO:0000256" key="4">
    <source>
        <dbReference type="ARBA" id="ARBA00023088"/>
    </source>
</evidence>
<dbReference type="PROSITE" id="PS50847">
    <property type="entry name" value="GRAM_POS_ANCHORING"/>
    <property type="match status" value="1"/>
</dbReference>
<dbReference type="InterPro" id="IPR026395">
    <property type="entry name" value="CshA_fibril"/>
</dbReference>
<dbReference type="Pfam" id="PF19076">
    <property type="entry name" value="CshA_repeat"/>
    <property type="match status" value="1"/>
</dbReference>
<protein>
    <recommendedName>
        <fullName evidence="8">Gram-positive cocci surface proteins LPxTG domain-containing protein</fullName>
    </recommendedName>
</protein>
<feature type="signal peptide" evidence="7">
    <location>
        <begin position="1"/>
        <end position="39"/>
    </location>
</feature>
<keyword evidence="6" id="KW-1133">Transmembrane helix</keyword>
<evidence type="ECO:0000256" key="7">
    <source>
        <dbReference type="SAM" id="SignalP"/>
    </source>
</evidence>
<dbReference type="Pfam" id="PF17963">
    <property type="entry name" value="Big_9"/>
    <property type="match status" value="1"/>
</dbReference>
<evidence type="ECO:0000256" key="2">
    <source>
        <dbReference type="ARBA" id="ARBA00022525"/>
    </source>
</evidence>
<dbReference type="SUPFAM" id="SSF50969">
    <property type="entry name" value="YVTN repeat-like/Quinoprotein amine dehydrogenase"/>
    <property type="match status" value="1"/>
</dbReference>
<keyword evidence="6" id="KW-0812">Transmembrane</keyword>
<reference evidence="9 10" key="1">
    <citation type="journal article" date="2019" name="Int. J. Syst. Evol. Microbiol.">
        <title>The Global Catalogue of Microorganisms (GCM) 10K type strain sequencing project: providing services to taxonomists for standard genome sequencing and annotation.</title>
        <authorList>
            <consortium name="The Broad Institute Genomics Platform"/>
            <consortium name="The Broad Institute Genome Sequencing Center for Infectious Disease"/>
            <person name="Wu L."/>
            <person name="Ma J."/>
        </authorList>
    </citation>
    <scope>NUCLEOTIDE SEQUENCE [LARGE SCALE GENOMIC DNA]</scope>
    <source>
        <strain evidence="9 10">JCM 16026</strain>
    </source>
</reference>
<keyword evidence="10" id="KW-1185">Reference proteome</keyword>